<dbReference type="GO" id="GO:0008476">
    <property type="term" value="F:protein-tyrosine sulfotransferase activity"/>
    <property type="evidence" value="ECO:0007669"/>
    <property type="project" value="InterPro"/>
</dbReference>
<dbReference type="AlphaFoldDB" id="A0A4V1AVW0"/>
<name>A0A4V1AVW0_9GAMM</name>
<dbReference type="InterPro" id="IPR027417">
    <property type="entry name" value="P-loop_NTPase"/>
</dbReference>
<keyword evidence="3" id="KW-1185">Reference proteome</keyword>
<dbReference type="KEGG" id="nwr:E3U44_08290"/>
<dbReference type="PANTHER" id="PTHR12788:SF10">
    <property type="entry name" value="PROTEIN-TYROSINE SULFOTRANSFERASE"/>
    <property type="match status" value="1"/>
</dbReference>
<accession>A0A4V1AVW0</accession>
<evidence type="ECO:0000313" key="3">
    <source>
        <dbReference type="Proteomes" id="UP000294325"/>
    </source>
</evidence>
<proteinExistence type="predicted"/>
<dbReference type="Pfam" id="PF13469">
    <property type="entry name" value="Sulfotransfer_3"/>
    <property type="match status" value="1"/>
</dbReference>
<dbReference type="InterPro" id="IPR026634">
    <property type="entry name" value="TPST-like"/>
</dbReference>
<sequence>MERQQITNLVNRVWQRIRRMVETPPVKERTIVRVVNASEDNPCRPGFLIGVYRSGTTLLRFILDSHPNIAVPPETNFLTTLSEFWDVEWNRKGLQGVGVDEEILRQRLRRFAGSMLDDYTRAKGKRRWFDKTPSYIDSLNFIDAVFGVDTQYIMLYRHGLDVAASLATVHGANELAGPAIRYTEEYERSPRLAFVRYWRDQCEKMLAFEDAHHEQCFRVYYEQYVTEPEYYLKPLFKFLGEQWESDVLNFSNQPHDFGLQDHKVVETKQFKPSLNNYRSWPQEELAEAREIAGPTLEKLGYTV</sequence>
<protein>
    <submittedName>
        <fullName evidence="2">Sulfotransferase</fullName>
    </submittedName>
</protein>
<dbReference type="SUPFAM" id="SSF52540">
    <property type="entry name" value="P-loop containing nucleoside triphosphate hydrolases"/>
    <property type="match status" value="1"/>
</dbReference>
<reference evidence="2 3" key="1">
    <citation type="submission" date="2019-03" db="EMBL/GenBank/DDBJ databases">
        <title>The genome sequence of Nitrosococcus wardiae strain D1FHST reveals the archetypal metabolic capacity of ammonia-oxidizing Gammaproteobacteria.</title>
        <authorList>
            <person name="Wang L."/>
            <person name="Lim C.K."/>
            <person name="Hanson T.E."/>
            <person name="Dang H."/>
            <person name="Klotz M.G."/>
        </authorList>
    </citation>
    <scope>NUCLEOTIDE SEQUENCE [LARGE SCALE GENOMIC DNA]</scope>
    <source>
        <strain evidence="2 3">D1FHS</strain>
    </source>
</reference>
<dbReference type="OrthoDB" id="9815894at2"/>
<dbReference type="EMBL" id="CP038033">
    <property type="protein sequence ID" value="QBQ54505.1"/>
    <property type="molecule type" value="Genomic_DNA"/>
</dbReference>
<evidence type="ECO:0000313" key="2">
    <source>
        <dbReference type="EMBL" id="QBQ54505.1"/>
    </source>
</evidence>
<dbReference type="Gene3D" id="3.40.50.300">
    <property type="entry name" value="P-loop containing nucleotide triphosphate hydrolases"/>
    <property type="match status" value="1"/>
</dbReference>
<dbReference type="PANTHER" id="PTHR12788">
    <property type="entry name" value="PROTEIN-TYROSINE SULFOTRANSFERASE 2"/>
    <property type="match status" value="1"/>
</dbReference>
<gene>
    <name evidence="2" type="ORF">E3U44_08290</name>
</gene>
<keyword evidence="1 2" id="KW-0808">Transferase</keyword>
<evidence type="ECO:0000256" key="1">
    <source>
        <dbReference type="ARBA" id="ARBA00022679"/>
    </source>
</evidence>
<dbReference type="Proteomes" id="UP000294325">
    <property type="component" value="Chromosome"/>
</dbReference>
<organism evidence="2 3">
    <name type="scientific">Nitrosococcus wardiae</name>
    <dbReference type="NCBI Taxonomy" id="1814290"/>
    <lineage>
        <taxon>Bacteria</taxon>
        <taxon>Pseudomonadati</taxon>
        <taxon>Pseudomonadota</taxon>
        <taxon>Gammaproteobacteria</taxon>
        <taxon>Chromatiales</taxon>
        <taxon>Chromatiaceae</taxon>
        <taxon>Nitrosococcus</taxon>
    </lineage>
</organism>